<gene>
    <name evidence="1" type="ordered locus">Psyr_4515</name>
</gene>
<name>Q4ZMS7_PSEU2</name>
<proteinExistence type="predicted"/>
<dbReference type="AlphaFoldDB" id="Q4ZMS7"/>
<evidence type="ECO:0000313" key="1">
    <source>
        <dbReference type="EMBL" id="AAY39545.1"/>
    </source>
</evidence>
<reference evidence="1 2" key="1">
    <citation type="journal article" date="2005" name="Proc. Natl. Acad. Sci. U.S.A.">
        <title>Comparison of the complete genome sequences of Pseudomonas syringae pv. syringae B728a and pv. tomato DC3000.</title>
        <authorList>
            <person name="Feil H."/>
            <person name="Feil W.S."/>
            <person name="Chain P."/>
            <person name="Larimer F."/>
            <person name="Dibartolo G."/>
            <person name="Copeland A."/>
            <person name="Lykidis A."/>
            <person name="Trong S."/>
            <person name="Nolan M."/>
            <person name="Goltsman E."/>
            <person name="Thiel J."/>
            <person name="Malfatti S."/>
            <person name="Loper J.E."/>
            <person name="Lapidus A."/>
            <person name="Detter J.C."/>
            <person name="Land M."/>
            <person name="Richardson P.M."/>
            <person name="Kyrpides N.C."/>
            <person name="Ivanova N."/>
            <person name="Lindow S.E."/>
        </authorList>
    </citation>
    <scope>NUCLEOTIDE SEQUENCE [LARGE SCALE GENOMIC DNA]</scope>
    <source>
        <strain evidence="1 2">B728a</strain>
    </source>
</reference>
<dbReference type="Proteomes" id="UP000000426">
    <property type="component" value="Chromosome"/>
</dbReference>
<sequence>MTRLHLTRISNCRGGARPGPMTRTDSEDMDRLTSILIEDATIASLLRLEHYLDIHQGHEHVSYVDHIRMRRREKTIQAQAFKLIYLDTNAWKCAADRRQGKELKTPEMERFADVLERAASSGEFAFLIGAPNFFELDSMNDASTRNSLCELVDQLSKGFCTLPYSDRMGTEIVHLEKNEQDHVLEIEDFLCSPAELLGIPNVELREPLIGLVDEGTLNKAYYDAVSELPFSFQLQLAGNAPGEKWRNSNGIEELNTNKALHQPEIANLISGIFVELKGCIEAWCRENSLTADPAMVVILAGRAIIHWKQYKSSTSLSTLKIISGLHGLMRFDSHRKYKSGDIADYMIAASALPVASAFFTDRKLVNYISDPRIRLDGIFSCDLVSGFGEMGDYLEVRMAT</sequence>
<accession>Q4ZMS7</accession>
<dbReference type="EMBL" id="CP000075">
    <property type="protein sequence ID" value="AAY39545.1"/>
    <property type="molecule type" value="Genomic_DNA"/>
</dbReference>
<evidence type="ECO:0000313" key="2">
    <source>
        <dbReference type="Proteomes" id="UP000000426"/>
    </source>
</evidence>
<organism evidence="1 2">
    <name type="scientific">Pseudomonas syringae pv. syringae (strain B728a)</name>
    <dbReference type="NCBI Taxonomy" id="205918"/>
    <lineage>
        <taxon>Bacteria</taxon>
        <taxon>Pseudomonadati</taxon>
        <taxon>Pseudomonadota</taxon>
        <taxon>Gammaproteobacteria</taxon>
        <taxon>Pseudomonadales</taxon>
        <taxon>Pseudomonadaceae</taxon>
        <taxon>Pseudomonas</taxon>
        <taxon>Pseudomonas syringae</taxon>
    </lineage>
</organism>
<dbReference type="OrthoDB" id="9180267at2"/>
<evidence type="ECO:0008006" key="3">
    <source>
        <dbReference type="Google" id="ProtNLM"/>
    </source>
</evidence>
<dbReference type="PATRIC" id="fig|205918.7.peg.4653"/>
<protein>
    <recommendedName>
        <fullName evidence="3">PIN domain-containing protein</fullName>
    </recommendedName>
</protein>
<dbReference type="KEGG" id="psb:Psyr_4515"/>
<dbReference type="eggNOG" id="ENOG503325E">
    <property type="taxonomic scope" value="Bacteria"/>
</dbReference>
<dbReference type="HOGENOM" id="CLU_688611_0_0_6"/>